<protein>
    <recommendedName>
        <fullName evidence="8">Homologous-pairing protein 2 winged helix domain-containing protein</fullName>
    </recommendedName>
</protein>
<dbReference type="Pfam" id="PF07106">
    <property type="entry name" value="WHD_TBPIP"/>
    <property type="match status" value="1"/>
</dbReference>
<dbReference type="GO" id="GO:0007129">
    <property type="term" value="P:homologous chromosome pairing at meiosis"/>
    <property type="evidence" value="ECO:0007669"/>
    <property type="project" value="TreeGrafter"/>
</dbReference>
<reference evidence="9" key="1">
    <citation type="submission" date="2021-01" db="EMBL/GenBank/DDBJ databases">
        <authorList>
            <person name="Corre E."/>
            <person name="Pelletier E."/>
            <person name="Niang G."/>
            <person name="Scheremetjew M."/>
            <person name="Finn R."/>
            <person name="Kale V."/>
            <person name="Holt S."/>
            <person name="Cochrane G."/>
            <person name="Meng A."/>
            <person name="Brown T."/>
            <person name="Cohen L."/>
        </authorList>
    </citation>
    <scope>NUCLEOTIDE SEQUENCE</scope>
    <source>
        <strain evidence="9">CCMP1413</strain>
    </source>
</reference>
<dbReference type="GO" id="GO:0120231">
    <property type="term" value="C:DNA recombinase auxiliary factor complex"/>
    <property type="evidence" value="ECO:0007669"/>
    <property type="project" value="TreeGrafter"/>
</dbReference>
<dbReference type="GO" id="GO:0003690">
    <property type="term" value="F:double-stranded DNA binding"/>
    <property type="evidence" value="ECO:0007669"/>
    <property type="project" value="TreeGrafter"/>
</dbReference>
<accession>A0A7R9Y1P8</accession>
<evidence type="ECO:0000256" key="1">
    <source>
        <dbReference type="ARBA" id="ARBA00004123"/>
    </source>
</evidence>
<keyword evidence="4" id="KW-0539">Nucleus</keyword>
<dbReference type="PANTHER" id="PTHR15938">
    <property type="entry name" value="TBP-1 INTERACTING PROTEIN"/>
    <property type="match status" value="1"/>
</dbReference>
<keyword evidence="5" id="KW-0469">Meiosis</keyword>
<keyword evidence="3" id="KW-0233">DNA recombination</keyword>
<dbReference type="GO" id="GO:0120230">
    <property type="term" value="F:recombinase activator activity"/>
    <property type="evidence" value="ECO:0007669"/>
    <property type="project" value="TreeGrafter"/>
</dbReference>
<gene>
    <name evidence="9" type="ORF">PCOL08062_LOCUS5935</name>
</gene>
<evidence type="ECO:0000256" key="2">
    <source>
        <dbReference type="ARBA" id="ARBA00007922"/>
    </source>
</evidence>
<evidence type="ECO:0000259" key="8">
    <source>
        <dbReference type="Pfam" id="PF07106"/>
    </source>
</evidence>
<dbReference type="InterPro" id="IPR010776">
    <property type="entry name" value="Hop2_WH_dom"/>
</dbReference>
<comment type="subcellular location">
    <subcellularLocation>
        <location evidence="1">Nucleus</location>
    </subcellularLocation>
</comment>
<evidence type="ECO:0000256" key="3">
    <source>
        <dbReference type="ARBA" id="ARBA00023172"/>
    </source>
</evidence>
<proteinExistence type="inferred from homology"/>
<dbReference type="AlphaFoldDB" id="A0A7R9Y1P8"/>
<keyword evidence="6" id="KW-0175">Coiled coil</keyword>
<evidence type="ECO:0000256" key="6">
    <source>
        <dbReference type="SAM" id="Coils"/>
    </source>
</evidence>
<comment type="similarity">
    <text evidence="2">Belongs to the HOP2 family.</text>
</comment>
<dbReference type="GO" id="GO:0010774">
    <property type="term" value="P:meiotic strand invasion involved in reciprocal meiotic recombination"/>
    <property type="evidence" value="ECO:0007669"/>
    <property type="project" value="TreeGrafter"/>
</dbReference>
<organism evidence="9">
    <name type="scientific">Prasinoderma coloniale</name>
    <dbReference type="NCBI Taxonomy" id="156133"/>
    <lineage>
        <taxon>Eukaryota</taxon>
        <taxon>Viridiplantae</taxon>
        <taxon>Prasinodermophyta</taxon>
        <taxon>Prasinodermophyceae</taxon>
        <taxon>Prasinodermales</taxon>
        <taxon>Prasinodermaceae</taxon>
        <taxon>Prasinoderma</taxon>
    </lineage>
</organism>
<feature type="coiled-coil region" evidence="6">
    <location>
        <begin position="247"/>
        <end position="274"/>
    </location>
</feature>
<feature type="compositionally biased region" description="Low complexity" evidence="7">
    <location>
        <begin position="80"/>
        <end position="109"/>
    </location>
</feature>
<feature type="compositionally biased region" description="Low complexity" evidence="7">
    <location>
        <begin position="7"/>
        <end position="36"/>
    </location>
</feature>
<evidence type="ECO:0000256" key="5">
    <source>
        <dbReference type="ARBA" id="ARBA00023254"/>
    </source>
</evidence>
<name>A0A7R9Y1P8_9VIRI</name>
<feature type="compositionally biased region" description="Acidic residues" evidence="7">
    <location>
        <begin position="39"/>
        <end position="70"/>
    </location>
</feature>
<dbReference type="InterPro" id="IPR036388">
    <property type="entry name" value="WH-like_DNA-bd_sf"/>
</dbReference>
<feature type="compositionally biased region" description="Basic residues" evidence="7">
    <location>
        <begin position="110"/>
        <end position="124"/>
    </location>
</feature>
<dbReference type="Gene3D" id="1.10.10.10">
    <property type="entry name" value="Winged helix-like DNA-binding domain superfamily/Winged helix DNA-binding domain"/>
    <property type="match status" value="1"/>
</dbReference>
<evidence type="ECO:0000313" key="9">
    <source>
        <dbReference type="EMBL" id="CAD8239001.1"/>
    </source>
</evidence>
<dbReference type="GO" id="GO:0000709">
    <property type="term" value="P:meiotic joint molecule formation"/>
    <property type="evidence" value="ECO:0007669"/>
    <property type="project" value="TreeGrafter"/>
</dbReference>
<dbReference type="GO" id="GO:0000794">
    <property type="term" value="C:condensed nuclear chromosome"/>
    <property type="evidence" value="ECO:0007669"/>
    <property type="project" value="TreeGrafter"/>
</dbReference>
<feature type="region of interest" description="Disordered" evidence="7">
    <location>
        <begin position="1"/>
        <end position="133"/>
    </location>
</feature>
<dbReference type="PANTHER" id="PTHR15938:SF0">
    <property type="entry name" value="HOMOLOGOUS-PAIRING PROTEIN 2 HOMOLOG"/>
    <property type="match status" value="1"/>
</dbReference>
<evidence type="ECO:0000256" key="7">
    <source>
        <dbReference type="SAM" id="MobiDB-lite"/>
    </source>
</evidence>
<dbReference type="EMBL" id="HBDZ01007756">
    <property type="protein sequence ID" value="CAD8239001.1"/>
    <property type="molecule type" value="Transcribed_RNA"/>
</dbReference>
<sequence length="379" mass="40033">MARPKRSAAAAAREGIAEASAAAAAAEEGEPSSPKATAEESDFEAEDDDDEEEEDMDDEASDEDGDFEDDAPPKKKAKKAAPNGKNKVGPKKAAAAATAATRAAPAKAAPKAKAKAAPKAKPAGKGKATTKAASPEATYTLVQELLESGNRPYNVQICIDMLQSKGGKKAAIEKALAKLVAEGRANLKEYGKAKVYLAAQPDNVLSEEEIVALRAEVSEAEKVATVAAADAKSAANAERALHAEPTDAELAQQLEAIRERVNSNEEKLASLRATGEKIDLEDMSKETKATAAAVAEWKKRRRMFLDVEGFLLDAAAEGGLTKQKLREDADIEDDEMHGVDCKAAEAMIKTHEAKTKAAVRGTGAPAEGRLNQRMGFLRR</sequence>
<feature type="domain" description="Homologous-pairing protein 2 winged helix" evidence="8">
    <location>
        <begin position="140"/>
        <end position="198"/>
    </location>
</feature>
<evidence type="ECO:0000256" key="4">
    <source>
        <dbReference type="ARBA" id="ARBA00023242"/>
    </source>
</evidence>